<dbReference type="AlphaFoldDB" id="A0AAF0BHX6"/>
<sequence>MVKHQTLLAKRIAKIAVASLKKEVSLAPKPGLVDKYDTGAHDDMDYALFLKSADALYDYFYQTAMLSYQSKKPLPKLFKSVRKLGLAAENEMLAATNGINTHKGAIFSFGLMISAITYYLSQKKYLVCLTLTQEDWHIISNYIKEMIEEDMQNDFKKIIEKKRKGAALSNGEKLYIEHGISGIRGVALSGYDILFKEVLPFRQAIPNDSDTYQNLLTLLFLMSRLEDSNILHRGGFDGLTWIQHYATCLLEDTDMMDEAILIERIESFNEACVKRSLSPGGSADLLALVIFLDDLESCLTHSFI</sequence>
<evidence type="ECO:0000256" key="2">
    <source>
        <dbReference type="ARBA" id="ARBA00022679"/>
    </source>
</evidence>
<evidence type="ECO:0000256" key="5">
    <source>
        <dbReference type="HAMAP-Rule" id="MF_00397"/>
    </source>
</evidence>
<dbReference type="HAMAP" id="MF_00397">
    <property type="entry name" value="CitG"/>
    <property type="match status" value="1"/>
</dbReference>
<dbReference type="EMBL" id="CP116507">
    <property type="protein sequence ID" value="WCG22356.1"/>
    <property type="molecule type" value="Genomic_DNA"/>
</dbReference>
<dbReference type="GO" id="GO:0046917">
    <property type="term" value="F:triphosphoribosyl-dephospho-CoA synthase activity"/>
    <property type="evidence" value="ECO:0007669"/>
    <property type="project" value="UniProtKB-UniRule"/>
</dbReference>
<proteinExistence type="inferred from homology"/>
<keyword evidence="3 5" id="KW-0547">Nucleotide-binding</keyword>
<dbReference type="Proteomes" id="UP001179600">
    <property type="component" value="Chromosome"/>
</dbReference>
<dbReference type="InterPro" id="IPR017551">
    <property type="entry name" value="TriPribosyl-deP-CoA_syn_CitG"/>
</dbReference>
<dbReference type="Gene3D" id="1.10.4200.10">
    <property type="entry name" value="Triphosphoribosyl-dephospho-CoA protein"/>
    <property type="match status" value="1"/>
</dbReference>
<evidence type="ECO:0000313" key="6">
    <source>
        <dbReference type="EMBL" id="WCG22356.1"/>
    </source>
</evidence>
<evidence type="ECO:0000256" key="3">
    <source>
        <dbReference type="ARBA" id="ARBA00022741"/>
    </source>
</evidence>
<dbReference type="NCBIfam" id="TIGR03125">
    <property type="entry name" value="citrate_citG"/>
    <property type="match status" value="1"/>
</dbReference>
<dbReference type="PANTHER" id="PTHR30201:SF2">
    <property type="entry name" value="2-(5''-TRIPHOSPHORIBOSYL)-3'-DEPHOSPHOCOENZYME-A SYNTHASE"/>
    <property type="match status" value="1"/>
</dbReference>
<dbReference type="PANTHER" id="PTHR30201">
    <property type="entry name" value="TRIPHOSPHORIBOSYL-DEPHOSPHO-COA SYNTHASE"/>
    <property type="match status" value="1"/>
</dbReference>
<dbReference type="Pfam" id="PF01874">
    <property type="entry name" value="CitG"/>
    <property type="match status" value="1"/>
</dbReference>
<evidence type="ECO:0000256" key="4">
    <source>
        <dbReference type="ARBA" id="ARBA00022840"/>
    </source>
</evidence>
<keyword evidence="4 5" id="KW-0067">ATP-binding</keyword>
<dbReference type="GO" id="GO:0005524">
    <property type="term" value="F:ATP binding"/>
    <property type="evidence" value="ECO:0007669"/>
    <property type="project" value="UniProtKB-KW"/>
</dbReference>
<dbReference type="EC" id="2.4.2.52" evidence="5"/>
<dbReference type="GO" id="GO:0016757">
    <property type="term" value="F:glycosyltransferase activity"/>
    <property type="evidence" value="ECO:0007669"/>
    <property type="project" value="UniProtKB-KW"/>
</dbReference>
<name>A0AAF0BHX6_9ENTE</name>
<dbReference type="InterPro" id="IPR002736">
    <property type="entry name" value="CitG"/>
</dbReference>
<accession>A0AAF0BHX6</accession>
<reference evidence="6" key="1">
    <citation type="submission" date="2023-01" db="EMBL/GenBank/DDBJ databases">
        <title>Oxazolidinone resistance genes in florfenicol resistant enterococci from beef cattle and veal calves at slaughter.</title>
        <authorList>
            <person name="Biggel M."/>
        </authorList>
    </citation>
    <scope>NUCLEOTIDE SEQUENCE</scope>
    <source>
        <strain evidence="6">K204-1</strain>
    </source>
</reference>
<comment type="catalytic activity">
    <reaction evidence="1 5">
        <text>3'-dephospho-CoA + ATP = 2'-(5''-triphospho-alpha-D-ribosyl)-3'-dephospho-CoA + adenine</text>
        <dbReference type="Rhea" id="RHEA:15117"/>
        <dbReference type="ChEBI" id="CHEBI:16708"/>
        <dbReference type="ChEBI" id="CHEBI:30616"/>
        <dbReference type="ChEBI" id="CHEBI:57328"/>
        <dbReference type="ChEBI" id="CHEBI:61378"/>
        <dbReference type="EC" id="2.4.2.52"/>
    </reaction>
</comment>
<gene>
    <name evidence="5 6" type="primary">citG</name>
    <name evidence="6" type="ORF">PML95_08120</name>
</gene>
<evidence type="ECO:0000313" key="7">
    <source>
        <dbReference type="Proteomes" id="UP001179600"/>
    </source>
</evidence>
<dbReference type="RefSeq" id="WP_272163215.1">
    <property type="nucleotide sequence ID" value="NZ_CP116507.1"/>
</dbReference>
<dbReference type="GO" id="GO:0051191">
    <property type="term" value="P:prosthetic group biosynthetic process"/>
    <property type="evidence" value="ECO:0007669"/>
    <property type="project" value="TreeGrafter"/>
</dbReference>
<keyword evidence="2 5" id="KW-0808">Transferase</keyword>
<organism evidence="6 7">
    <name type="scientific">Vagococcus lutrae</name>
    <dbReference type="NCBI Taxonomy" id="81947"/>
    <lineage>
        <taxon>Bacteria</taxon>
        <taxon>Bacillati</taxon>
        <taxon>Bacillota</taxon>
        <taxon>Bacilli</taxon>
        <taxon>Lactobacillales</taxon>
        <taxon>Enterococcaceae</taxon>
        <taxon>Vagococcus</taxon>
    </lineage>
</organism>
<keyword evidence="6" id="KW-0328">Glycosyltransferase</keyword>
<protein>
    <recommendedName>
        <fullName evidence="5">Probable 2-(5''-triphosphoribosyl)-3'-dephosphocoenzyme-A synthase</fullName>
        <shortName evidence="5">2-(5''-triphosphoribosyl)-3'-dephospho-CoA synthase</shortName>
        <ecNumber evidence="5">2.4.2.52</ecNumber>
    </recommendedName>
</protein>
<evidence type="ECO:0000256" key="1">
    <source>
        <dbReference type="ARBA" id="ARBA00001210"/>
    </source>
</evidence>
<comment type="similarity">
    <text evidence="5">Belongs to the CitG/MdcB family.</text>
</comment>